<dbReference type="AlphaFoldDB" id="A0A7W2I5A9"/>
<name>A0A7W2I5A9_9BURK</name>
<dbReference type="GO" id="GO:0032259">
    <property type="term" value="P:methylation"/>
    <property type="evidence" value="ECO:0007669"/>
    <property type="project" value="UniProtKB-KW"/>
</dbReference>
<evidence type="ECO:0000313" key="6">
    <source>
        <dbReference type="Proteomes" id="UP000566711"/>
    </source>
</evidence>
<evidence type="ECO:0000256" key="3">
    <source>
        <dbReference type="ARBA" id="ARBA00022691"/>
    </source>
</evidence>
<evidence type="ECO:0000256" key="1">
    <source>
        <dbReference type="ARBA" id="ARBA00022603"/>
    </source>
</evidence>
<feature type="domain" description="Methyltransferase" evidence="4">
    <location>
        <begin position="52"/>
        <end position="147"/>
    </location>
</feature>
<dbReference type="PANTHER" id="PTHR43464:SF19">
    <property type="entry name" value="UBIQUINONE BIOSYNTHESIS O-METHYLTRANSFERASE, MITOCHONDRIAL"/>
    <property type="match status" value="1"/>
</dbReference>
<accession>A0A7W2I5A9</accession>
<evidence type="ECO:0000256" key="2">
    <source>
        <dbReference type="ARBA" id="ARBA00022679"/>
    </source>
</evidence>
<dbReference type="Gene3D" id="3.40.50.150">
    <property type="entry name" value="Vaccinia Virus protein VP39"/>
    <property type="match status" value="1"/>
</dbReference>
<proteinExistence type="predicted"/>
<keyword evidence="1 5" id="KW-0489">Methyltransferase</keyword>
<dbReference type="InterPro" id="IPR041698">
    <property type="entry name" value="Methyltransf_25"/>
</dbReference>
<keyword evidence="3" id="KW-0949">S-adenosyl-L-methionine</keyword>
<comment type="caution">
    <text evidence="5">The sequence shown here is derived from an EMBL/GenBank/DDBJ whole genome shotgun (WGS) entry which is preliminary data.</text>
</comment>
<keyword evidence="2 5" id="KW-0808">Transferase</keyword>
<evidence type="ECO:0000313" key="5">
    <source>
        <dbReference type="EMBL" id="MBA5604113.1"/>
    </source>
</evidence>
<sequence>MQAEKANHDQDQRWNGAAGRAWVALQEQLDDMLAPFERLLVDAVCEQRPGSVLDVGCGTGATTLAIARRLGQGAACTGVDISQPMIALARARAAREALAPEFIAADAQTWPFAAASVDMIVSRMGVMFFDDPVRAFGNLRRAITPGGALRFVAWRAAEENPFMTAAERAAAPLLPALPPRRPNEPGQFGLADRALITRILEQAGWEGLSIQAADEECTLPARELLRYATMLGPVGQLLQQESTERRAEVEAAMRDAFLPFVQGDKARFTAACWMVSARAPQS</sequence>
<dbReference type="GO" id="GO:0008168">
    <property type="term" value="F:methyltransferase activity"/>
    <property type="evidence" value="ECO:0007669"/>
    <property type="project" value="UniProtKB-KW"/>
</dbReference>
<dbReference type="Proteomes" id="UP000566711">
    <property type="component" value="Unassembled WGS sequence"/>
</dbReference>
<evidence type="ECO:0000259" key="4">
    <source>
        <dbReference type="Pfam" id="PF13649"/>
    </source>
</evidence>
<keyword evidence="6" id="KW-1185">Reference proteome</keyword>
<protein>
    <submittedName>
        <fullName evidence="5">Class I SAM-dependent methyltransferase</fullName>
    </submittedName>
</protein>
<gene>
    <name evidence="5" type="ORF">H3H36_01895</name>
</gene>
<dbReference type="InterPro" id="IPR029063">
    <property type="entry name" value="SAM-dependent_MTases_sf"/>
</dbReference>
<dbReference type="RefSeq" id="WP_182213968.1">
    <property type="nucleotide sequence ID" value="NZ_JACEZS010000001.1"/>
</dbReference>
<reference evidence="5 6" key="1">
    <citation type="submission" date="2020-07" db="EMBL/GenBank/DDBJ databases">
        <title>Novel species isolated from subtropical streams in China.</title>
        <authorList>
            <person name="Lu H."/>
        </authorList>
    </citation>
    <scope>NUCLEOTIDE SEQUENCE [LARGE SCALE GENOMIC DNA]</scope>
    <source>
        <strain evidence="5 6">FT3S</strain>
    </source>
</reference>
<organism evidence="5 6">
    <name type="scientific">Rugamonas fusca</name>
    <dbReference type="NCBI Taxonomy" id="2758568"/>
    <lineage>
        <taxon>Bacteria</taxon>
        <taxon>Pseudomonadati</taxon>
        <taxon>Pseudomonadota</taxon>
        <taxon>Betaproteobacteria</taxon>
        <taxon>Burkholderiales</taxon>
        <taxon>Oxalobacteraceae</taxon>
        <taxon>Telluria group</taxon>
        <taxon>Rugamonas</taxon>
    </lineage>
</organism>
<dbReference type="PANTHER" id="PTHR43464">
    <property type="entry name" value="METHYLTRANSFERASE"/>
    <property type="match status" value="1"/>
</dbReference>
<dbReference type="Pfam" id="PF13649">
    <property type="entry name" value="Methyltransf_25"/>
    <property type="match status" value="1"/>
</dbReference>
<dbReference type="EMBL" id="JACEZS010000001">
    <property type="protein sequence ID" value="MBA5604113.1"/>
    <property type="molecule type" value="Genomic_DNA"/>
</dbReference>
<dbReference type="CDD" id="cd02440">
    <property type="entry name" value="AdoMet_MTases"/>
    <property type="match status" value="1"/>
</dbReference>
<dbReference type="SUPFAM" id="SSF53335">
    <property type="entry name" value="S-adenosyl-L-methionine-dependent methyltransferases"/>
    <property type="match status" value="1"/>
</dbReference>